<evidence type="ECO:0000259" key="1">
    <source>
        <dbReference type="PROSITE" id="PS51201"/>
    </source>
</evidence>
<dbReference type="RefSeq" id="WP_248156702.1">
    <property type="nucleotide sequence ID" value="NZ_JAKZAJ010000002.1"/>
</dbReference>
<dbReference type="PANTHER" id="PTHR43833:SF7">
    <property type="entry name" value="KTR SYSTEM POTASSIUM UPTAKE PROTEIN C"/>
    <property type="match status" value="1"/>
</dbReference>
<keyword evidence="2" id="KW-0813">Transport</keyword>
<dbReference type="GO" id="GO:0034220">
    <property type="term" value="P:monoatomic ion transmembrane transport"/>
    <property type="evidence" value="ECO:0007669"/>
    <property type="project" value="UniProtKB-KW"/>
</dbReference>
<sequence length="219" mass="24163">MQKKQQIVVIGLGVFGETIARELTRLGHDVLGIDNDEQVVDRLSECITHAVIADVTDEQAIEELSIADYDVAVLAIGRNFEATILATMHLQNIGIRKIWAKALTTQHQKILQRLGVHRVIAPEYEMGVRIAQELNYPNVQNYIGLGDGDYVVEIESGDALDGLTMEDLLEKTGASITALVIKRSTSAHYAPGRAFQIKAGDHLVLGGQLDEFRKIESYL</sequence>
<dbReference type="InterPro" id="IPR036721">
    <property type="entry name" value="RCK_C_sf"/>
</dbReference>
<evidence type="ECO:0000313" key="2">
    <source>
        <dbReference type="EMBL" id="MFC5546353.1"/>
    </source>
</evidence>
<proteinExistence type="predicted"/>
<keyword evidence="3" id="KW-1185">Reference proteome</keyword>
<feature type="domain" description="RCK N-terminal" evidence="1">
    <location>
        <begin position="4"/>
        <end position="126"/>
    </location>
</feature>
<dbReference type="Proteomes" id="UP001596055">
    <property type="component" value="Unassembled WGS sequence"/>
</dbReference>
<comment type="caution">
    <text evidence="2">The sequence shown here is derived from an EMBL/GenBank/DDBJ whole genome shotgun (WGS) entry which is preliminary data.</text>
</comment>
<protein>
    <submittedName>
        <fullName evidence="2">Potassium channel family protein</fullName>
    </submittedName>
</protein>
<dbReference type="Gene3D" id="3.40.50.720">
    <property type="entry name" value="NAD(P)-binding Rossmann-like Domain"/>
    <property type="match status" value="1"/>
</dbReference>
<evidence type="ECO:0000313" key="3">
    <source>
        <dbReference type="Proteomes" id="UP001596055"/>
    </source>
</evidence>
<keyword evidence="2" id="KW-0407">Ion channel</keyword>
<name>A0ABW0RSA5_9GAMM</name>
<dbReference type="PROSITE" id="PS51201">
    <property type="entry name" value="RCK_N"/>
    <property type="match status" value="1"/>
</dbReference>
<gene>
    <name evidence="2" type="ORF">ACFPQA_14920</name>
</gene>
<dbReference type="Pfam" id="PF02254">
    <property type="entry name" value="TrkA_N"/>
    <property type="match status" value="1"/>
</dbReference>
<dbReference type="InterPro" id="IPR003148">
    <property type="entry name" value="RCK_N"/>
</dbReference>
<reference evidence="3" key="1">
    <citation type="journal article" date="2019" name="Int. J. Syst. Evol. Microbiol.">
        <title>The Global Catalogue of Microorganisms (GCM) 10K type strain sequencing project: providing services to taxonomists for standard genome sequencing and annotation.</title>
        <authorList>
            <consortium name="The Broad Institute Genomics Platform"/>
            <consortium name="The Broad Institute Genome Sequencing Center for Infectious Disease"/>
            <person name="Wu L."/>
            <person name="Ma J."/>
        </authorList>
    </citation>
    <scope>NUCLEOTIDE SEQUENCE [LARGE SCALE GENOMIC DNA]</scope>
    <source>
        <strain evidence="3">CGMCC 4.1799</strain>
    </source>
</reference>
<dbReference type="InterPro" id="IPR036291">
    <property type="entry name" value="NAD(P)-bd_dom_sf"/>
</dbReference>
<dbReference type="SUPFAM" id="SSF116726">
    <property type="entry name" value="TrkA C-terminal domain-like"/>
    <property type="match status" value="1"/>
</dbReference>
<keyword evidence="2" id="KW-0406">Ion transport</keyword>
<dbReference type="EMBL" id="JBHSNL010000006">
    <property type="protein sequence ID" value="MFC5546353.1"/>
    <property type="molecule type" value="Genomic_DNA"/>
</dbReference>
<organism evidence="2 3">
    <name type="scientific">Marinobacter koreensis</name>
    <dbReference type="NCBI Taxonomy" id="335974"/>
    <lineage>
        <taxon>Bacteria</taxon>
        <taxon>Pseudomonadati</taxon>
        <taxon>Pseudomonadota</taxon>
        <taxon>Gammaproteobacteria</taxon>
        <taxon>Pseudomonadales</taxon>
        <taxon>Marinobacteraceae</taxon>
        <taxon>Marinobacter</taxon>
    </lineage>
</organism>
<dbReference type="Gene3D" id="3.30.70.1450">
    <property type="entry name" value="Regulator of K+ conductance, C-terminal domain"/>
    <property type="match status" value="1"/>
</dbReference>
<dbReference type="PANTHER" id="PTHR43833">
    <property type="entry name" value="POTASSIUM CHANNEL PROTEIN 2-RELATED-RELATED"/>
    <property type="match status" value="1"/>
</dbReference>
<accession>A0ABW0RSA5</accession>
<dbReference type="InterPro" id="IPR050721">
    <property type="entry name" value="Trk_Ktr_HKT_K-transport"/>
</dbReference>
<dbReference type="SUPFAM" id="SSF51735">
    <property type="entry name" value="NAD(P)-binding Rossmann-fold domains"/>
    <property type="match status" value="1"/>
</dbReference>